<feature type="compositionally biased region" description="Low complexity" evidence="4">
    <location>
        <begin position="39"/>
        <end position="49"/>
    </location>
</feature>
<keyword evidence="2" id="KW-1015">Disulfide bond</keyword>
<gene>
    <name evidence="9" type="ORF">FF38_05816</name>
</gene>
<feature type="region of interest" description="Disordered" evidence="4">
    <location>
        <begin position="39"/>
        <end position="65"/>
    </location>
</feature>
<dbReference type="InterPro" id="IPR013098">
    <property type="entry name" value="Ig_I-set"/>
</dbReference>
<accession>A0A0L0CMK1</accession>
<evidence type="ECO:0000256" key="6">
    <source>
        <dbReference type="SAM" id="SignalP"/>
    </source>
</evidence>
<keyword evidence="1" id="KW-0677">Repeat</keyword>
<feature type="transmembrane region" description="Helical" evidence="5">
    <location>
        <begin position="493"/>
        <end position="514"/>
    </location>
</feature>
<dbReference type="InterPro" id="IPR036116">
    <property type="entry name" value="FN3_sf"/>
</dbReference>
<sequence>MDLLSFLLYFLLTRHVAVWAQIHSNTITTYASTTTITTSNNSNSQNFHNNSHRQRRSTGSSSSNNIASVSENSVLYLTPSQPSIPHFVNASFIIFCNTKQRTFATTVASVDATAVSSSASLSNTVQTDIETKWKDPNGVVRENTKGRVHVEKRGGSLALFFEHIALEDKGNWTCEVNSKDIKERISFELLVYQKISFDKTELVQSAREGRDATVHCLVKGDPAPAISWLFNGESITISNSTKYRTISNGLYIKNVTQADAGEYTCRAMRITSTFADSDQITILLRIQHKPHWFDNDTSTIQYAYIGGSVNISCDAMGEPPPSFTWLHDSHPIMGKNYRLFYADYGSTLQIHVLNSSHLGDYKCKVANPLGMLERIIKLKKGQKPAGISYFQVRRVFTDGFDLDIRSVKPSNIEDNMHTLGYRVEYMSEQEFKYSAGNWSYAKRKDFLFHRDGRRFVISNLKSNTTYLMHAASHNLAGLSDWSSVKIFHTLVNFGSHTVTLLFHHVLIIITLGFIKKINNFFLIF</sequence>
<feature type="domain" description="Ig-like" evidence="7">
    <location>
        <begin position="206"/>
        <end position="281"/>
    </location>
</feature>
<dbReference type="PANTHER" id="PTHR45080">
    <property type="entry name" value="CONTACTIN 5"/>
    <property type="match status" value="1"/>
</dbReference>
<evidence type="ECO:0000259" key="7">
    <source>
        <dbReference type="PROSITE" id="PS50835"/>
    </source>
</evidence>
<proteinExistence type="predicted"/>
<protein>
    <recommendedName>
        <fullName evidence="11">Neural cell adhesion molecule 2</fullName>
    </recommendedName>
</protein>
<dbReference type="STRING" id="7375.A0A0L0CMK1"/>
<dbReference type="Proteomes" id="UP000037069">
    <property type="component" value="Unassembled WGS sequence"/>
</dbReference>
<dbReference type="OrthoDB" id="9355041at2759"/>
<dbReference type="PROSITE" id="PS50853">
    <property type="entry name" value="FN3"/>
    <property type="match status" value="1"/>
</dbReference>
<keyword evidence="5" id="KW-0472">Membrane</keyword>
<evidence type="ECO:0000256" key="4">
    <source>
        <dbReference type="SAM" id="MobiDB-lite"/>
    </source>
</evidence>
<dbReference type="GO" id="GO:0030424">
    <property type="term" value="C:axon"/>
    <property type="evidence" value="ECO:0007669"/>
    <property type="project" value="TreeGrafter"/>
</dbReference>
<dbReference type="InterPro" id="IPR003961">
    <property type="entry name" value="FN3_dom"/>
</dbReference>
<feature type="domain" description="Ig-like" evidence="7">
    <location>
        <begin position="290"/>
        <end position="367"/>
    </location>
</feature>
<evidence type="ECO:0000256" key="5">
    <source>
        <dbReference type="SAM" id="Phobius"/>
    </source>
</evidence>
<dbReference type="SMART" id="SM00408">
    <property type="entry name" value="IGc2"/>
    <property type="match status" value="2"/>
</dbReference>
<keyword evidence="6" id="KW-0732">Signal</keyword>
<keyword evidence="10" id="KW-1185">Reference proteome</keyword>
<feature type="signal peptide" evidence="6">
    <location>
        <begin position="1"/>
        <end position="20"/>
    </location>
</feature>
<dbReference type="OMA" id="HWFFNET"/>
<dbReference type="PANTHER" id="PTHR45080:SF27">
    <property type="entry name" value="NEURAL CELL ADHESION MOLECULE 1-LIKE"/>
    <property type="match status" value="1"/>
</dbReference>
<dbReference type="Gene3D" id="2.60.40.10">
    <property type="entry name" value="Immunoglobulins"/>
    <property type="match status" value="4"/>
</dbReference>
<reference evidence="9 10" key="1">
    <citation type="journal article" date="2015" name="Nat. Commun.">
        <title>Lucilia cuprina genome unlocks parasitic fly biology to underpin future interventions.</title>
        <authorList>
            <person name="Anstead C.A."/>
            <person name="Korhonen P.K."/>
            <person name="Young N.D."/>
            <person name="Hall R.S."/>
            <person name="Jex A.R."/>
            <person name="Murali S.C."/>
            <person name="Hughes D.S."/>
            <person name="Lee S.F."/>
            <person name="Perry T."/>
            <person name="Stroehlein A.J."/>
            <person name="Ansell B.R."/>
            <person name="Breugelmans B."/>
            <person name="Hofmann A."/>
            <person name="Qu J."/>
            <person name="Dugan S."/>
            <person name="Lee S.L."/>
            <person name="Chao H."/>
            <person name="Dinh H."/>
            <person name="Han Y."/>
            <person name="Doddapaneni H.V."/>
            <person name="Worley K.C."/>
            <person name="Muzny D.M."/>
            <person name="Ioannidis P."/>
            <person name="Waterhouse R.M."/>
            <person name="Zdobnov E.M."/>
            <person name="James P.J."/>
            <person name="Bagnall N.H."/>
            <person name="Kotze A.C."/>
            <person name="Gibbs R.A."/>
            <person name="Richards S."/>
            <person name="Batterham P."/>
            <person name="Gasser R.B."/>
        </authorList>
    </citation>
    <scope>NUCLEOTIDE SEQUENCE [LARGE SCALE GENOMIC DNA]</scope>
    <source>
        <strain evidence="9 10">LS</strain>
        <tissue evidence="9">Full body</tissue>
    </source>
</reference>
<comment type="caution">
    <text evidence="9">The sequence shown here is derived from an EMBL/GenBank/DDBJ whole genome shotgun (WGS) entry which is preliminary data.</text>
</comment>
<dbReference type="InterPro" id="IPR007110">
    <property type="entry name" value="Ig-like_dom"/>
</dbReference>
<evidence type="ECO:0000256" key="3">
    <source>
        <dbReference type="ARBA" id="ARBA00023319"/>
    </source>
</evidence>
<dbReference type="SMART" id="SM00409">
    <property type="entry name" value="IG"/>
    <property type="match status" value="3"/>
</dbReference>
<evidence type="ECO:0008006" key="11">
    <source>
        <dbReference type="Google" id="ProtNLM"/>
    </source>
</evidence>
<dbReference type="FunFam" id="2.60.40.10:FF:000032">
    <property type="entry name" value="palladin isoform X1"/>
    <property type="match status" value="1"/>
</dbReference>
<keyword evidence="5" id="KW-1133">Transmembrane helix</keyword>
<feature type="domain" description="Fibronectin type-III" evidence="8">
    <location>
        <begin position="383"/>
        <end position="492"/>
    </location>
</feature>
<keyword evidence="5" id="KW-0812">Transmembrane</keyword>
<feature type="chain" id="PRO_5005536638" description="Neural cell adhesion molecule 2" evidence="6">
    <location>
        <begin position="21"/>
        <end position="524"/>
    </location>
</feature>
<dbReference type="InterPro" id="IPR050958">
    <property type="entry name" value="Cell_Adh-Cytoskel_Orgn"/>
</dbReference>
<dbReference type="CDD" id="cd00063">
    <property type="entry name" value="FN3"/>
    <property type="match status" value="1"/>
</dbReference>
<dbReference type="Pfam" id="PF13927">
    <property type="entry name" value="Ig_3"/>
    <property type="match status" value="1"/>
</dbReference>
<dbReference type="Pfam" id="PF07679">
    <property type="entry name" value="I-set"/>
    <property type="match status" value="1"/>
</dbReference>
<dbReference type="PROSITE" id="PS50835">
    <property type="entry name" value="IG_LIKE"/>
    <property type="match status" value="2"/>
</dbReference>
<dbReference type="InterPro" id="IPR036179">
    <property type="entry name" value="Ig-like_dom_sf"/>
</dbReference>
<dbReference type="InterPro" id="IPR003599">
    <property type="entry name" value="Ig_sub"/>
</dbReference>
<dbReference type="GO" id="GO:0050808">
    <property type="term" value="P:synapse organization"/>
    <property type="evidence" value="ECO:0007669"/>
    <property type="project" value="TreeGrafter"/>
</dbReference>
<evidence type="ECO:0000313" key="10">
    <source>
        <dbReference type="Proteomes" id="UP000037069"/>
    </source>
</evidence>
<dbReference type="EMBL" id="JRES01000186">
    <property type="protein sequence ID" value="KNC33506.1"/>
    <property type="molecule type" value="Genomic_DNA"/>
</dbReference>
<dbReference type="InterPro" id="IPR003598">
    <property type="entry name" value="Ig_sub2"/>
</dbReference>
<organism evidence="9 10">
    <name type="scientific">Lucilia cuprina</name>
    <name type="common">Green bottle fly</name>
    <name type="synonym">Australian sheep blowfly</name>
    <dbReference type="NCBI Taxonomy" id="7375"/>
    <lineage>
        <taxon>Eukaryota</taxon>
        <taxon>Metazoa</taxon>
        <taxon>Ecdysozoa</taxon>
        <taxon>Arthropoda</taxon>
        <taxon>Hexapoda</taxon>
        <taxon>Insecta</taxon>
        <taxon>Pterygota</taxon>
        <taxon>Neoptera</taxon>
        <taxon>Endopterygota</taxon>
        <taxon>Diptera</taxon>
        <taxon>Brachycera</taxon>
        <taxon>Muscomorpha</taxon>
        <taxon>Oestroidea</taxon>
        <taxon>Calliphoridae</taxon>
        <taxon>Luciliinae</taxon>
        <taxon>Lucilia</taxon>
    </lineage>
</organism>
<dbReference type="InterPro" id="IPR013783">
    <property type="entry name" value="Ig-like_fold"/>
</dbReference>
<evidence type="ECO:0000256" key="2">
    <source>
        <dbReference type="ARBA" id="ARBA00023157"/>
    </source>
</evidence>
<dbReference type="AlphaFoldDB" id="A0A0L0CMK1"/>
<keyword evidence="3" id="KW-0393">Immunoglobulin domain</keyword>
<evidence type="ECO:0000256" key="1">
    <source>
        <dbReference type="ARBA" id="ARBA00022737"/>
    </source>
</evidence>
<dbReference type="GO" id="GO:0008046">
    <property type="term" value="F:axon guidance receptor activity"/>
    <property type="evidence" value="ECO:0007669"/>
    <property type="project" value="TreeGrafter"/>
</dbReference>
<dbReference type="GO" id="GO:0007156">
    <property type="term" value="P:homophilic cell adhesion via plasma membrane adhesion molecules"/>
    <property type="evidence" value="ECO:0007669"/>
    <property type="project" value="TreeGrafter"/>
</dbReference>
<dbReference type="GO" id="GO:0005886">
    <property type="term" value="C:plasma membrane"/>
    <property type="evidence" value="ECO:0007669"/>
    <property type="project" value="TreeGrafter"/>
</dbReference>
<dbReference type="SUPFAM" id="SSF49265">
    <property type="entry name" value="Fibronectin type III"/>
    <property type="match status" value="1"/>
</dbReference>
<dbReference type="SUPFAM" id="SSF48726">
    <property type="entry name" value="Immunoglobulin"/>
    <property type="match status" value="3"/>
</dbReference>
<evidence type="ECO:0000259" key="8">
    <source>
        <dbReference type="PROSITE" id="PS50853"/>
    </source>
</evidence>
<name>A0A0L0CMK1_LUCCU</name>
<dbReference type="GO" id="GO:0043025">
    <property type="term" value="C:neuronal cell body"/>
    <property type="evidence" value="ECO:0007669"/>
    <property type="project" value="TreeGrafter"/>
</dbReference>
<evidence type="ECO:0000313" key="9">
    <source>
        <dbReference type="EMBL" id="KNC33506.1"/>
    </source>
</evidence>